<protein>
    <submittedName>
        <fullName evidence="1">CBP80/20-dependent translation initiation factor</fullName>
    </submittedName>
</protein>
<evidence type="ECO:0000313" key="2">
    <source>
        <dbReference type="Proteomes" id="UP000314294"/>
    </source>
</evidence>
<dbReference type="GO" id="GO:0003743">
    <property type="term" value="F:translation initiation factor activity"/>
    <property type="evidence" value="ECO:0007669"/>
    <property type="project" value="UniProtKB-KW"/>
</dbReference>
<name>A0A4Z2EDW9_9TELE</name>
<dbReference type="OrthoDB" id="6484979at2759"/>
<dbReference type="GO" id="GO:0008494">
    <property type="term" value="F:translation activator activity"/>
    <property type="evidence" value="ECO:0007669"/>
    <property type="project" value="TreeGrafter"/>
</dbReference>
<dbReference type="Proteomes" id="UP000314294">
    <property type="component" value="Unassembled WGS sequence"/>
</dbReference>
<gene>
    <name evidence="1" type="primary">CTIF_0</name>
    <name evidence="1" type="ORF">EYF80_062771</name>
</gene>
<comment type="caution">
    <text evidence="1">The sequence shown here is derived from an EMBL/GenBank/DDBJ whole genome shotgun (WGS) entry which is preliminary data.</text>
</comment>
<dbReference type="EMBL" id="SRLO01008916">
    <property type="protein sequence ID" value="TNN27087.1"/>
    <property type="molecule type" value="Genomic_DNA"/>
</dbReference>
<sequence length="75" mass="8972">MYPCLFFLLRLPQRDFACREELQQSDVERWLGFITFLCEVFGTMRSCSAEPFRVLVCPIYTCLREVRVHMHPPNQ</sequence>
<keyword evidence="1" id="KW-0396">Initiation factor</keyword>
<evidence type="ECO:0000313" key="1">
    <source>
        <dbReference type="EMBL" id="TNN27087.1"/>
    </source>
</evidence>
<dbReference type="PANTHER" id="PTHR23254:SF16">
    <property type="entry name" value="CBP80_20-DEPENDENT TRANSLATION INITIATION FACTOR"/>
    <property type="match status" value="1"/>
</dbReference>
<dbReference type="Gene3D" id="1.25.40.180">
    <property type="match status" value="1"/>
</dbReference>
<dbReference type="InterPro" id="IPR051367">
    <property type="entry name" value="mRNA_TranslReg/HistoneTransl"/>
</dbReference>
<proteinExistence type="predicted"/>
<dbReference type="PANTHER" id="PTHR23254">
    <property type="entry name" value="EIF4G DOMAIN PROTEIN"/>
    <property type="match status" value="1"/>
</dbReference>
<organism evidence="1 2">
    <name type="scientific">Liparis tanakae</name>
    <name type="common">Tanaka's snailfish</name>
    <dbReference type="NCBI Taxonomy" id="230148"/>
    <lineage>
        <taxon>Eukaryota</taxon>
        <taxon>Metazoa</taxon>
        <taxon>Chordata</taxon>
        <taxon>Craniata</taxon>
        <taxon>Vertebrata</taxon>
        <taxon>Euteleostomi</taxon>
        <taxon>Actinopterygii</taxon>
        <taxon>Neopterygii</taxon>
        <taxon>Teleostei</taxon>
        <taxon>Neoteleostei</taxon>
        <taxon>Acanthomorphata</taxon>
        <taxon>Eupercaria</taxon>
        <taxon>Perciformes</taxon>
        <taxon>Cottioidei</taxon>
        <taxon>Cottales</taxon>
        <taxon>Liparidae</taxon>
        <taxon>Liparis</taxon>
    </lineage>
</organism>
<keyword evidence="2" id="KW-1185">Reference proteome</keyword>
<reference evidence="1 2" key="1">
    <citation type="submission" date="2019-03" db="EMBL/GenBank/DDBJ databases">
        <title>First draft genome of Liparis tanakae, snailfish: a comprehensive survey of snailfish specific genes.</title>
        <authorList>
            <person name="Kim W."/>
            <person name="Song I."/>
            <person name="Jeong J.-H."/>
            <person name="Kim D."/>
            <person name="Kim S."/>
            <person name="Ryu S."/>
            <person name="Song J.Y."/>
            <person name="Lee S.K."/>
        </authorList>
    </citation>
    <scope>NUCLEOTIDE SEQUENCE [LARGE SCALE GENOMIC DNA]</scope>
    <source>
        <tissue evidence="1">Muscle</tissue>
    </source>
</reference>
<keyword evidence="1" id="KW-0648">Protein biosynthesis</keyword>
<dbReference type="GO" id="GO:0005829">
    <property type="term" value="C:cytosol"/>
    <property type="evidence" value="ECO:0007669"/>
    <property type="project" value="TreeGrafter"/>
</dbReference>
<dbReference type="AlphaFoldDB" id="A0A4Z2EDW9"/>
<accession>A0A4Z2EDW9</accession>
<dbReference type="GO" id="GO:0006446">
    <property type="term" value="P:regulation of translational initiation"/>
    <property type="evidence" value="ECO:0007669"/>
    <property type="project" value="TreeGrafter"/>
</dbReference>